<name>A0A4V0H4E6_STRPO</name>
<accession>A0A4V0H4E6</accession>
<dbReference type="EMBL" id="LR594052">
    <property type="protein sequence ID" value="VTT42477.1"/>
    <property type="molecule type" value="Genomic_DNA"/>
</dbReference>
<evidence type="ECO:0000256" key="1">
    <source>
        <dbReference type="SAM" id="MobiDB-lite"/>
    </source>
</evidence>
<dbReference type="OrthoDB" id="2228380at2"/>
<protein>
    <submittedName>
        <fullName evidence="3">Lipoprotein</fullName>
    </submittedName>
</protein>
<evidence type="ECO:0000313" key="4">
    <source>
        <dbReference type="Proteomes" id="UP000306241"/>
    </source>
</evidence>
<reference evidence="3 4" key="1">
    <citation type="submission" date="2019-05" db="EMBL/GenBank/DDBJ databases">
        <authorList>
            <consortium name="Pathogen Informatics"/>
        </authorList>
    </citation>
    <scope>NUCLEOTIDE SEQUENCE [LARGE SCALE GENOMIC DNA]</scope>
    <source>
        <strain evidence="3 4">NCTC10924</strain>
    </source>
</reference>
<evidence type="ECO:0000259" key="2">
    <source>
        <dbReference type="Pfam" id="PF19804"/>
    </source>
</evidence>
<gene>
    <name evidence="3" type="ORF">NCTC10924_00589</name>
</gene>
<dbReference type="RefSeq" id="WP_003082597.1">
    <property type="nucleotide sequence ID" value="NZ_CP070236.1"/>
</dbReference>
<feature type="region of interest" description="Disordered" evidence="1">
    <location>
        <begin position="46"/>
        <end position="92"/>
    </location>
</feature>
<evidence type="ECO:0000313" key="3">
    <source>
        <dbReference type="EMBL" id="VTT42477.1"/>
    </source>
</evidence>
<feature type="compositionally biased region" description="Polar residues" evidence="1">
    <location>
        <begin position="54"/>
        <end position="67"/>
    </location>
</feature>
<organism evidence="3 4">
    <name type="scientific">Streptococcus porcinus</name>
    <dbReference type="NCBI Taxonomy" id="1340"/>
    <lineage>
        <taxon>Bacteria</taxon>
        <taxon>Bacillati</taxon>
        <taxon>Bacillota</taxon>
        <taxon>Bacilli</taxon>
        <taxon>Lactobacillales</taxon>
        <taxon>Streptococcaceae</taxon>
        <taxon>Streptococcus</taxon>
    </lineage>
</organism>
<feature type="compositionally biased region" description="Low complexity" evidence="1">
    <location>
        <begin position="68"/>
        <end position="89"/>
    </location>
</feature>
<dbReference type="Proteomes" id="UP000306241">
    <property type="component" value="Chromosome"/>
</dbReference>
<keyword evidence="3" id="KW-0449">Lipoprotein</keyword>
<dbReference type="InterPro" id="IPR046254">
    <property type="entry name" value="DUF6287"/>
</dbReference>
<feature type="domain" description="DUF6287" evidence="2">
    <location>
        <begin position="106"/>
        <end position="132"/>
    </location>
</feature>
<dbReference type="AlphaFoldDB" id="A0A4V0H4E6"/>
<proteinExistence type="predicted"/>
<dbReference type="Pfam" id="PF19804">
    <property type="entry name" value="DUF6287"/>
    <property type="match status" value="1"/>
</dbReference>
<sequence length="208" mass="22905">MKKRFIILLSALILILLTFITVKSLIFKPQEQTTKKEISQTRVKKVETKKEILNPSQENSSHTGDLNSSSQKGSQPEQSSSQEVPTQTVDSQTDQINTAHALVTRLDNRDFSVIAGTWKNDLGEILIIEADGSFTLDYKKADGSVTRGHDKIGTGFIKDGCYLANITGAGFIVTPASVKNIHIGTVYNQDSIAIGQSVHADEHPFYRQ</sequence>